<feature type="domain" description="N-acetyltransferase" evidence="2">
    <location>
        <begin position="17"/>
        <end position="158"/>
    </location>
</feature>
<evidence type="ECO:0000313" key="3">
    <source>
        <dbReference type="EMBL" id="CAB4143012.1"/>
    </source>
</evidence>
<feature type="region of interest" description="Disordered" evidence="1">
    <location>
        <begin position="159"/>
        <end position="224"/>
    </location>
</feature>
<reference evidence="3" key="1">
    <citation type="submission" date="2020-04" db="EMBL/GenBank/DDBJ databases">
        <authorList>
            <person name="Chiriac C."/>
            <person name="Salcher M."/>
            <person name="Ghai R."/>
            <person name="Kavagutti S V."/>
        </authorList>
    </citation>
    <scope>NUCLEOTIDE SEQUENCE</scope>
</reference>
<dbReference type="EMBL" id="LR797380">
    <property type="protein sequence ID" value="CAB4211704.1"/>
    <property type="molecule type" value="Genomic_DNA"/>
</dbReference>
<dbReference type="Gene3D" id="3.40.630.30">
    <property type="match status" value="1"/>
</dbReference>
<evidence type="ECO:0000259" key="2">
    <source>
        <dbReference type="PROSITE" id="PS51186"/>
    </source>
</evidence>
<dbReference type="EMBL" id="LR796419">
    <property type="protein sequence ID" value="CAB4143012.1"/>
    <property type="molecule type" value="Genomic_DNA"/>
</dbReference>
<feature type="region of interest" description="Disordered" evidence="1">
    <location>
        <begin position="1"/>
        <end position="29"/>
    </location>
</feature>
<dbReference type="InterPro" id="IPR016181">
    <property type="entry name" value="Acyl_CoA_acyltransferase"/>
</dbReference>
<name>A0A6J5MA02_9CAUD</name>
<dbReference type="InterPro" id="IPR000182">
    <property type="entry name" value="GNAT_dom"/>
</dbReference>
<dbReference type="SUPFAM" id="SSF55729">
    <property type="entry name" value="Acyl-CoA N-acyltransferases (Nat)"/>
    <property type="match status" value="1"/>
</dbReference>
<dbReference type="PROSITE" id="PS51186">
    <property type="entry name" value="GNAT"/>
    <property type="match status" value="1"/>
</dbReference>
<dbReference type="CDD" id="cd04301">
    <property type="entry name" value="NAT_SF"/>
    <property type="match status" value="1"/>
</dbReference>
<evidence type="ECO:0000256" key="1">
    <source>
        <dbReference type="SAM" id="MobiDB-lite"/>
    </source>
</evidence>
<evidence type="ECO:0000313" key="4">
    <source>
        <dbReference type="EMBL" id="CAB4211704.1"/>
    </source>
</evidence>
<organism evidence="3">
    <name type="scientific">uncultured Caudovirales phage</name>
    <dbReference type="NCBI Taxonomy" id="2100421"/>
    <lineage>
        <taxon>Viruses</taxon>
        <taxon>Duplodnaviria</taxon>
        <taxon>Heunggongvirae</taxon>
        <taxon>Uroviricota</taxon>
        <taxon>Caudoviricetes</taxon>
        <taxon>Peduoviridae</taxon>
        <taxon>Maltschvirus</taxon>
        <taxon>Maltschvirus maltsch</taxon>
    </lineage>
</organism>
<accession>A0A6J5MA02</accession>
<dbReference type="Pfam" id="PF13673">
    <property type="entry name" value="Acetyltransf_10"/>
    <property type="match status" value="1"/>
</dbReference>
<gene>
    <name evidence="4" type="ORF">UFOVP1414_4</name>
    <name evidence="3" type="ORF">UFOVP442_73</name>
</gene>
<proteinExistence type="predicted"/>
<protein>
    <submittedName>
        <fullName evidence="3">NAT_SF domain containing protein</fullName>
    </submittedName>
</protein>
<dbReference type="GO" id="GO:0016747">
    <property type="term" value="F:acyltransferase activity, transferring groups other than amino-acyl groups"/>
    <property type="evidence" value="ECO:0007669"/>
    <property type="project" value="InterPro"/>
</dbReference>
<sequence length="224" mass="24904">MSGRYTTRPVDHDPFGPQLVPAPRKQSERSKLVNQMRLMASKSSDGNYRGALDQMEMAMFSSYPNRFLAMHEGKPVGAIAFGSPGVETDDNIEIHHVGSIHPGVGKMLVEKAMDRATKEGKMVTLHSTEEAVSFYEKLGFASRNEYDNDPVMMFDPEGMGPGEKWSPEVNAEPQPGMQTDQPEEEKEHHLIEGLRQAADGKWYLPNPDRPGKYLQVMEPASKGG</sequence>